<evidence type="ECO:0000256" key="1">
    <source>
        <dbReference type="SAM" id="MobiDB-lite"/>
    </source>
</evidence>
<dbReference type="AlphaFoldDB" id="E6QS45"/>
<evidence type="ECO:0000256" key="2">
    <source>
        <dbReference type="SAM" id="Phobius"/>
    </source>
</evidence>
<keyword evidence="2" id="KW-0812">Transmembrane</keyword>
<accession>E6QS45</accession>
<name>E6QS45_9ZZZZ</name>
<proteinExistence type="predicted"/>
<keyword evidence="2" id="KW-1133">Transmembrane helix</keyword>
<organism evidence="3">
    <name type="scientific">mine drainage metagenome</name>
    <dbReference type="NCBI Taxonomy" id="410659"/>
    <lineage>
        <taxon>unclassified sequences</taxon>
        <taxon>metagenomes</taxon>
        <taxon>ecological metagenomes</taxon>
    </lineage>
</organism>
<dbReference type="GO" id="GO:0043683">
    <property type="term" value="P:type IV pilus assembly"/>
    <property type="evidence" value="ECO:0007669"/>
    <property type="project" value="InterPro"/>
</dbReference>
<dbReference type="EMBL" id="CABR01000068">
    <property type="protein sequence ID" value="CBI10067.1"/>
    <property type="molecule type" value="Genomic_DNA"/>
</dbReference>
<feature type="transmembrane region" description="Helical" evidence="2">
    <location>
        <begin position="21"/>
        <end position="39"/>
    </location>
</feature>
<keyword evidence="2" id="KW-0472">Membrane</keyword>
<reference evidence="3" key="1">
    <citation type="submission" date="2009-10" db="EMBL/GenBank/DDBJ databases">
        <title>Diversity of trophic interactions inside an arsenic-rich microbial ecosystem.</title>
        <authorList>
            <person name="Bertin P.N."/>
            <person name="Heinrich-Salmeron A."/>
            <person name="Pelletier E."/>
            <person name="Goulhen-Chollet F."/>
            <person name="Arsene-Ploetze F."/>
            <person name="Gallien S."/>
            <person name="Calteau A."/>
            <person name="Vallenet D."/>
            <person name="Casiot C."/>
            <person name="Chane-Woon-Ming B."/>
            <person name="Giloteaux L."/>
            <person name="Barakat M."/>
            <person name="Bonnefoy V."/>
            <person name="Bruneel O."/>
            <person name="Chandler M."/>
            <person name="Cleiss J."/>
            <person name="Duran R."/>
            <person name="Elbaz-Poulichet F."/>
            <person name="Fonknechten N."/>
            <person name="Lauga B."/>
            <person name="Mornico D."/>
            <person name="Ortet P."/>
            <person name="Schaeffer C."/>
            <person name="Siguier P."/>
            <person name="Alexander Thil Smith A."/>
            <person name="Van Dorsselaer A."/>
            <person name="Weissenbach J."/>
            <person name="Medigue C."/>
            <person name="Le Paslier D."/>
        </authorList>
    </citation>
    <scope>NUCLEOTIDE SEQUENCE</scope>
</reference>
<feature type="compositionally biased region" description="Polar residues" evidence="1">
    <location>
        <begin position="120"/>
        <end position="132"/>
    </location>
</feature>
<feature type="region of interest" description="Disordered" evidence="1">
    <location>
        <begin position="113"/>
        <end position="137"/>
    </location>
</feature>
<gene>
    <name evidence="3" type="ORF">CARN7_0827</name>
</gene>
<dbReference type="Pfam" id="PF16074">
    <property type="entry name" value="PilW"/>
    <property type="match status" value="1"/>
</dbReference>
<comment type="caution">
    <text evidence="3">The sequence shown here is derived from an EMBL/GenBank/DDBJ whole genome shotgun (WGS) entry which is preliminary data.</text>
</comment>
<evidence type="ECO:0000313" key="3">
    <source>
        <dbReference type="EMBL" id="CBI10067.1"/>
    </source>
</evidence>
<sequence length="392" mass="40437">MPKMKFQGIPAKQAGFSLIDLMVGAIIGLLTTLVIMYSFKAFEGQKRTTDSLAGAQSDGLLAMITLDDAIRPAGLGLFANGSLICSSVNVYYNGSVVANHASMMPVNITDGGTSGGSDSIQTMTSQSPSGSASAAIAQPMPTPSSVLTVTTSNGISVNDLVMVGDPTSPTTPCTVMSVTALQNTANGVNLIHNSGLSPWNPPNLASTFSSVGPYTINAVVVPLGSISRTQFQVLCDSLASTDLNSGSTSPPSCAGSTFTNAAPVAANVVNIQAQYGIVPPSLVGGITCWVNATGAGTNACDGNNWINPTPANIQRIEAIHVAVTVMSPQKEKPDSSGVCTATASTTAANYPVSWVGGPIVDVTTIPNLQDWQCYRYKVFQTIIPIRNAIWAN</sequence>
<protein>
    <submittedName>
        <fullName evidence="3">Putative Tfp pilus assembly protein PilW</fullName>
    </submittedName>
</protein>
<dbReference type="InterPro" id="IPR032092">
    <property type="entry name" value="PilW"/>
</dbReference>